<dbReference type="AlphaFoldDB" id="A0A8J4YX92"/>
<dbReference type="EMBL" id="JACEEZ010000427">
    <property type="protein sequence ID" value="KAG0730176.1"/>
    <property type="molecule type" value="Genomic_DNA"/>
</dbReference>
<dbReference type="Proteomes" id="UP000770661">
    <property type="component" value="Unassembled WGS sequence"/>
</dbReference>
<dbReference type="InterPro" id="IPR036691">
    <property type="entry name" value="Endo/exonu/phosph_ase_sf"/>
</dbReference>
<proteinExistence type="predicted"/>
<dbReference type="PANTHER" id="PTHR47510">
    <property type="entry name" value="REVERSE TRANSCRIPTASE DOMAIN-CONTAINING PROTEIN"/>
    <property type="match status" value="1"/>
</dbReference>
<dbReference type="OrthoDB" id="6108916at2759"/>
<keyword evidence="2" id="KW-1185">Reference proteome</keyword>
<evidence type="ECO:0008006" key="3">
    <source>
        <dbReference type="Google" id="ProtNLM"/>
    </source>
</evidence>
<reference evidence="1" key="1">
    <citation type="submission" date="2020-07" db="EMBL/GenBank/DDBJ databases">
        <title>The High-quality genome of the commercially important snow crab, Chionoecetes opilio.</title>
        <authorList>
            <person name="Jeong J.-H."/>
            <person name="Ryu S."/>
        </authorList>
    </citation>
    <scope>NUCLEOTIDE SEQUENCE</scope>
    <source>
        <strain evidence="1">MADBK_172401_WGS</strain>
        <tissue evidence="1">Digestive gland</tissue>
    </source>
</reference>
<sequence length="862" mass="97845">MDRHLEMMFFRLWTSRHETILLCLCYRPQWQGNDPIHFLHSNIDTLLLQHNCNHLIVVGDMNQHLVARQFEDLLTEYGLNNHVNFPTHISGSSLDPVITDLPEEVITCLPLGMVGSSDHSVVLTTISTTVVRDEATARVNWLWSRGDWDSLKENLDSIVWTELLHGDVNTQVETFTNLLLSLHKNHIPSQNYKSKPHDQPWFGFQCRRAADNKSRAWLRYKSHPSQLNKHRHKEACKTMCQVQKQAIQLWREDLKAKYSGQSVSSKEWWCGVKQQQGLFANNNIPPLTRPNGSDWQDTVCRINLALDNIVTWSSRWQLDCHISTAELTAAIRRSKSTCPGRSKINKTILSHLPDRALERLRDVLNAALSAGYFPDYFKEAEMRMITNLGKLTVIAMATRNPAQLLVDGDAVDFRPSGSLLGLRVTGRGYTGHVSERVGRAKAALTIFFRFRDLAPRLKLHLVKALVIPILTYPPVPTHALSRSAVSRLQRVQNAALRFALDTRWDDFIPTETLHEDACLPAFNVQLHEMAMKVWQKMESEGWEQYLALQELHRGAPDRSHSWQDIANLPALDIRLEGRSLPLQRSISILGVEFDAGLTFTSHARRVAKNSAWRLSCVRRISHLLDAKGVEVLYKAQVRPLMEYSPLAWSSCPPSYLATLDRVQRRAQRLVNDKRPHHAPNSFQPLQERRDVAGLCVMHKALNLHTPHLAAIKLPRPPPPLHSTRVAPHRQEQVIVPFSRTEHHLRSLLPRYSSLWNQMASPCKPSGSKPATRQSSGSKLAAFVGGGREFAESEVPTYRGVMKRGRLLQNSAAPGRVLNKQGNPVRDIAKDLTPMVLAQWKKSNAQFAPPGVVIDRSVTKRDR</sequence>
<comment type="caution">
    <text evidence="1">The sequence shown here is derived from an EMBL/GenBank/DDBJ whole genome shotgun (WGS) entry which is preliminary data.</text>
</comment>
<accession>A0A8J4YX92</accession>
<protein>
    <recommendedName>
        <fullName evidence="3">Endonuclease/exonuclease/phosphatase domain-containing protein</fullName>
    </recommendedName>
</protein>
<name>A0A8J4YX92_CHIOP</name>
<evidence type="ECO:0000313" key="1">
    <source>
        <dbReference type="EMBL" id="KAG0730176.1"/>
    </source>
</evidence>
<evidence type="ECO:0000313" key="2">
    <source>
        <dbReference type="Proteomes" id="UP000770661"/>
    </source>
</evidence>
<dbReference type="Gene3D" id="3.60.10.10">
    <property type="entry name" value="Endonuclease/exonuclease/phosphatase"/>
    <property type="match status" value="1"/>
</dbReference>
<organism evidence="1 2">
    <name type="scientific">Chionoecetes opilio</name>
    <name type="common">Atlantic snow crab</name>
    <name type="synonym">Cancer opilio</name>
    <dbReference type="NCBI Taxonomy" id="41210"/>
    <lineage>
        <taxon>Eukaryota</taxon>
        <taxon>Metazoa</taxon>
        <taxon>Ecdysozoa</taxon>
        <taxon>Arthropoda</taxon>
        <taxon>Crustacea</taxon>
        <taxon>Multicrustacea</taxon>
        <taxon>Malacostraca</taxon>
        <taxon>Eumalacostraca</taxon>
        <taxon>Eucarida</taxon>
        <taxon>Decapoda</taxon>
        <taxon>Pleocyemata</taxon>
        <taxon>Brachyura</taxon>
        <taxon>Eubrachyura</taxon>
        <taxon>Majoidea</taxon>
        <taxon>Majidae</taxon>
        <taxon>Chionoecetes</taxon>
    </lineage>
</organism>
<dbReference type="PANTHER" id="PTHR47510:SF3">
    <property type="entry name" value="ENDO_EXONUCLEASE_PHOSPHATASE DOMAIN-CONTAINING PROTEIN"/>
    <property type="match status" value="1"/>
</dbReference>
<gene>
    <name evidence="1" type="ORF">GWK47_028822</name>
</gene>
<dbReference type="SUPFAM" id="SSF56219">
    <property type="entry name" value="DNase I-like"/>
    <property type="match status" value="1"/>
</dbReference>